<reference evidence="9" key="1">
    <citation type="journal article" date="2024" name="IScience">
        <title>Strigolactones Initiate the Formation of Haustorium-like Structures in Castilleja.</title>
        <authorList>
            <person name="Buerger M."/>
            <person name="Peterson D."/>
            <person name="Chory J."/>
        </authorList>
    </citation>
    <scope>NUCLEOTIDE SEQUENCE [LARGE SCALE GENOMIC DNA]</scope>
</reference>
<name>A0ABD3CW09_9LAMI</name>
<evidence type="ECO:0000256" key="7">
    <source>
        <dbReference type="SAM" id="Phobius"/>
    </source>
</evidence>
<evidence type="ECO:0000313" key="9">
    <source>
        <dbReference type="Proteomes" id="UP001632038"/>
    </source>
</evidence>
<dbReference type="PANTHER" id="PTHR10332">
    <property type="entry name" value="EQUILIBRATIVE NUCLEOSIDE TRANSPORTER"/>
    <property type="match status" value="1"/>
</dbReference>
<dbReference type="AlphaFoldDB" id="A0ABD3CW09"/>
<sequence length="378" mass="41859">MDTITITSAVVNGDSSFTRPGAKITAMAVCWFLGIGVLLPWNSVVTIGDYYYHLFPHYHPGRVLALISQPFSLATSVILSYHVSKINTRKRTLFGYILFSLSIFGILMVDLATSSRKRGLPTYIAICVFVASFGVESALVEGGLLGELSFMCPQLIQSFIAGVAASGALTSCLRLLTKALFDNTKNGLRNGVLLYLSISTFVEFMCIFVYAYIFAELPIVKHFRKKAALSGLRALADVQTTNEMADDVISHERQSNRELLLQNIDYAFGVYLTYALTFSIFPGFLYENTGNHKLQSWYAIVLIAAYNVWDLIGRVDQGWMIMLVSFLGLTNGYITVCIFTVAPRGYMAPEQNALGNLLVMFLLIGLFCGACFDLLWTL</sequence>
<organism evidence="8 9">
    <name type="scientific">Castilleja foliolosa</name>
    <dbReference type="NCBI Taxonomy" id="1961234"/>
    <lineage>
        <taxon>Eukaryota</taxon>
        <taxon>Viridiplantae</taxon>
        <taxon>Streptophyta</taxon>
        <taxon>Embryophyta</taxon>
        <taxon>Tracheophyta</taxon>
        <taxon>Spermatophyta</taxon>
        <taxon>Magnoliopsida</taxon>
        <taxon>eudicotyledons</taxon>
        <taxon>Gunneridae</taxon>
        <taxon>Pentapetalae</taxon>
        <taxon>asterids</taxon>
        <taxon>lamiids</taxon>
        <taxon>Lamiales</taxon>
        <taxon>Orobanchaceae</taxon>
        <taxon>Pedicularideae</taxon>
        <taxon>Castillejinae</taxon>
        <taxon>Castilleja</taxon>
    </lineage>
</organism>
<feature type="transmembrane region" description="Helical" evidence="7">
    <location>
        <begin position="193"/>
        <end position="215"/>
    </location>
</feature>
<keyword evidence="5 7" id="KW-1133">Transmembrane helix</keyword>
<proteinExistence type="inferred from homology"/>
<feature type="transmembrane region" description="Helical" evidence="7">
    <location>
        <begin position="319"/>
        <end position="342"/>
    </location>
</feature>
<feature type="transmembrane region" description="Helical" evidence="7">
    <location>
        <begin position="354"/>
        <end position="376"/>
    </location>
</feature>
<evidence type="ECO:0000256" key="3">
    <source>
        <dbReference type="ARBA" id="ARBA00022448"/>
    </source>
</evidence>
<keyword evidence="3" id="KW-0813">Transport</keyword>
<keyword evidence="4 7" id="KW-0812">Transmembrane</keyword>
<comment type="caution">
    <text evidence="8">The sequence shown here is derived from an EMBL/GenBank/DDBJ whole genome shotgun (WGS) entry which is preliminary data.</text>
</comment>
<dbReference type="GO" id="GO:0015858">
    <property type="term" value="P:nucleoside transport"/>
    <property type="evidence" value="ECO:0007669"/>
    <property type="project" value="UniProtKB-ARBA"/>
</dbReference>
<comment type="subcellular location">
    <subcellularLocation>
        <location evidence="1">Membrane</location>
        <topology evidence="1">Multi-pass membrane protein</topology>
    </subcellularLocation>
</comment>
<feature type="transmembrane region" description="Helical" evidence="7">
    <location>
        <begin position="159"/>
        <end position="181"/>
    </location>
</feature>
<dbReference type="Pfam" id="PF01733">
    <property type="entry name" value="Nucleoside_tran"/>
    <property type="match status" value="2"/>
</dbReference>
<gene>
    <name evidence="8" type="ORF">CASFOL_025995</name>
</gene>
<evidence type="ECO:0000313" key="8">
    <source>
        <dbReference type="EMBL" id="KAL3633011.1"/>
    </source>
</evidence>
<dbReference type="InterPro" id="IPR002259">
    <property type="entry name" value="Eqnu_transpt"/>
</dbReference>
<dbReference type="EMBL" id="JAVIJP010000032">
    <property type="protein sequence ID" value="KAL3633011.1"/>
    <property type="molecule type" value="Genomic_DNA"/>
</dbReference>
<feature type="transmembrane region" description="Helical" evidence="7">
    <location>
        <begin position="93"/>
        <end position="113"/>
    </location>
</feature>
<protein>
    <submittedName>
        <fullName evidence="8">Uncharacterized protein</fullName>
    </submittedName>
</protein>
<feature type="transmembrane region" description="Helical" evidence="7">
    <location>
        <begin position="120"/>
        <end position="139"/>
    </location>
</feature>
<dbReference type="GO" id="GO:0016020">
    <property type="term" value="C:membrane"/>
    <property type="evidence" value="ECO:0007669"/>
    <property type="project" value="UniProtKB-SubCell"/>
</dbReference>
<accession>A0ABD3CW09</accession>
<evidence type="ECO:0000256" key="1">
    <source>
        <dbReference type="ARBA" id="ARBA00004141"/>
    </source>
</evidence>
<evidence type="ECO:0000256" key="6">
    <source>
        <dbReference type="ARBA" id="ARBA00023136"/>
    </source>
</evidence>
<evidence type="ECO:0000256" key="4">
    <source>
        <dbReference type="ARBA" id="ARBA00022692"/>
    </source>
</evidence>
<feature type="transmembrane region" description="Helical" evidence="7">
    <location>
        <begin position="63"/>
        <end position="81"/>
    </location>
</feature>
<feature type="transmembrane region" description="Helical" evidence="7">
    <location>
        <begin position="266"/>
        <end position="285"/>
    </location>
</feature>
<keyword evidence="9" id="KW-1185">Reference proteome</keyword>
<keyword evidence="6 7" id="KW-0472">Membrane</keyword>
<evidence type="ECO:0000256" key="5">
    <source>
        <dbReference type="ARBA" id="ARBA00022989"/>
    </source>
</evidence>
<dbReference type="PIRSF" id="PIRSF016379">
    <property type="entry name" value="ENT"/>
    <property type="match status" value="1"/>
</dbReference>
<dbReference type="GO" id="GO:0022857">
    <property type="term" value="F:transmembrane transporter activity"/>
    <property type="evidence" value="ECO:0007669"/>
    <property type="project" value="UniProtKB-ARBA"/>
</dbReference>
<evidence type="ECO:0000256" key="2">
    <source>
        <dbReference type="ARBA" id="ARBA00007965"/>
    </source>
</evidence>
<dbReference type="Proteomes" id="UP001632038">
    <property type="component" value="Unassembled WGS sequence"/>
</dbReference>
<comment type="similarity">
    <text evidence="2">Belongs to the SLC29A/ENT transporter (TC 2.A.57) family.</text>
</comment>
<feature type="transmembrane region" description="Helical" evidence="7">
    <location>
        <begin position="24"/>
        <end position="51"/>
    </location>
</feature>
<dbReference type="PANTHER" id="PTHR10332:SF38">
    <property type="entry name" value="EQUILIBRATIVE NUCLEOTIDE TRANSPORTER 3-RELATED"/>
    <property type="match status" value="1"/>
</dbReference>